<dbReference type="NCBIfam" id="TIGR00052">
    <property type="entry name" value="nudix-type nucleoside diphosphatase, YffH/AdpP family"/>
    <property type="match status" value="1"/>
</dbReference>
<evidence type="ECO:0000256" key="3">
    <source>
        <dbReference type="ARBA" id="ARBA00012453"/>
    </source>
</evidence>
<dbReference type="InterPro" id="IPR020084">
    <property type="entry name" value="NUDIX_hydrolase_CS"/>
</dbReference>
<sequence>MAKKHHFCRSDFLLESSETVFQGFFRVAALKISHRLFNGGWSPPITRELFQRGEAVGVLLYDPKHQLVGLVEQFRVGAINDENGPWQYEVVAGMIEPGETPVSVAHRELLEEAGLAVDKLVPICNYLVSAGGTDEKMHLFCGLIDLKGKQGIFGLESENEDILLHVWPYNETLQAQTEGLLNSAAVTISLLWLQQHHKNL</sequence>
<feature type="binding site" evidence="13">
    <location>
        <position position="160"/>
    </location>
    <ligand>
        <name>Mg(2+)</name>
        <dbReference type="ChEBI" id="CHEBI:18420"/>
        <label>1</label>
    </ligand>
</feature>
<dbReference type="PANTHER" id="PTHR11839:SF5">
    <property type="entry name" value="ADP-RIBOSE PYROPHOSPHATASE"/>
    <property type="match status" value="1"/>
</dbReference>
<accession>A0A0R2U2A1</accession>
<feature type="binding site" evidence="13">
    <location>
        <position position="108"/>
    </location>
    <ligand>
        <name>Mg(2+)</name>
        <dbReference type="ChEBI" id="CHEBI:18420"/>
        <label>1</label>
    </ligand>
</feature>
<dbReference type="GO" id="GO:0019144">
    <property type="term" value="F:ADP-sugar diphosphatase activity"/>
    <property type="evidence" value="ECO:0007669"/>
    <property type="project" value="TreeGrafter"/>
</dbReference>
<evidence type="ECO:0000259" key="15">
    <source>
        <dbReference type="PROSITE" id="PS51462"/>
    </source>
</evidence>
<evidence type="ECO:0000256" key="10">
    <source>
        <dbReference type="ARBA" id="ARBA00030308"/>
    </source>
</evidence>
<feature type="binding site" evidence="13">
    <location>
        <position position="92"/>
    </location>
    <ligand>
        <name>Mg(2+)</name>
        <dbReference type="ChEBI" id="CHEBI:18420"/>
        <label>1</label>
    </ligand>
</feature>
<evidence type="ECO:0000256" key="14">
    <source>
        <dbReference type="PIRSR" id="PIRSR604385-3"/>
    </source>
</evidence>
<dbReference type="PANTHER" id="PTHR11839">
    <property type="entry name" value="UDP/ADP-SUGAR PYROPHOSPHATASE"/>
    <property type="match status" value="1"/>
</dbReference>
<feature type="binding site" evidence="13">
    <location>
        <position position="112"/>
    </location>
    <ligand>
        <name>Mg(2+)</name>
        <dbReference type="ChEBI" id="CHEBI:18420"/>
        <label>1</label>
    </ligand>
</feature>
<evidence type="ECO:0000256" key="12">
    <source>
        <dbReference type="ARBA" id="ARBA00049546"/>
    </source>
</evidence>
<dbReference type="Gene3D" id="3.90.79.10">
    <property type="entry name" value="Nucleoside Triphosphate Pyrophosphohydrolase"/>
    <property type="match status" value="1"/>
</dbReference>
<dbReference type="GO" id="GO:0047631">
    <property type="term" value="F:ADP-ribose diphosphatase activity"/>
    <property type="evidence" value="ECO:0007669"/>
    <property type="project" value="UniProtKB-EC"/>
</dbReference>
<evidence type="ECO:0000256" key="2">
    <source>
        <dbReference type="ARBA" id="ARBA00007482"/>
    </source>
</evidence>
<organism evidence="16 17">
    <name type="scientific">SAR92 bacterium BACL26 MAG-121220-bin70</name>
    <dbReference type="NCBI Taxonomy" id="1655626"/>
    <lineage>
        <taxon>Bacteria</taxon>
        <taxon>Pseudomonadati</taxon>
        <taxon>Pseudomonadota</taxon>
        <taxon>Gammaproteobacteria</taxon>
        <taxon>Cellvibrionales</taxon>
        <taxon>Porticoccaceae</taxon>
        <taxon>SAR92 clade</taxon>
    </lineage>
</organism>
<evidence type="ECO:0000256" key="13">
    <source>
        <dbReference type="PIRSR" id="PIRSR604385-2"/>
    </source>
</evidence>
<dbReference type="PROSITE" id="PS51462">
    <property type="entry name" value="NUDIX"/>
    <property type="match status" value="1"/>
</dbReference>
<keyword evidence="7 13" id="KW-0460">Magnesium</keyword>
<feature type="domain" description="Nudix hydrolase" evidence="15">
    <location>
        <begin position="51"/>
        <end position="194"/>
    </location>
</feature>
<reference evidence="16 17" key="1">
    <citation type="submission" date="2015-10" db="EMBL/GenBank/DDBJ databases">
        <title>Metagenome-Assembled Genomes uncover a global brackish microbiome.</title>
        <authorList>
            <person name="Hugerth L.W."/>
            <person name="Larsson J."/>
            <person name="Alneberg J."/>
            <person name="Lindh M.V."/>
            <person name="Legrand C."/>
            <person name="Pinhassi J."/>
            <person name="Andersson A.F."/>
        </authorList>
    </citation>
    <scope>NUCLEOTIDE SEQUENCE [LARGE SCALE GENOMIC DNA]</scope>
    <source>
        <strain evidence="16">BACL26 MAG-121220-bin70</strain>
    </source>
</reference>
<name>A0A0R2U2A1_9GAMM</name>
<dbReference type="CDD" id="cd24155">
    <property type="entry name" value="NUDIX_ADPRase"/>
    <property type="match status" value="1"/>
</dbReference>
<comment type="similarity">
    <text evidence="2">Belongs to the Nudix hydrolase family. NudF subfamily.</text>
</comment>
<comment type="cofactor">
    <cofactor evidence="1 13">
        <name>Mg(2+)</name>
        <dbReference type="ChEBI" id="CHEBI:18420"/>
    </cofactor>
</comment>
<dbReference type="Pfam" id="PF00293">
    <property type="entry name" value="NUDIX"/>
    <property type="match status" value="1"/>
</dbReference>
<dbReference type="InterPro" id="IPR004385">
    <property type="entry name" value="NDP_pyrophosphatase"/>
</dbReference>
<gene>
    <name evidence="16" type="primary">nudF</name>
    <name evidence="16" type="ORF">ABS24_02885</name>
</gene>
<evidence type="ECO:0000313" key="16">
    <source>
        <dbReference type="EMBL" id="KRO91504.1"/>
    </source>
</evidence>
<dbReference type="EC" id="3.6.1.13" evidence="3"/>
<evidence type="ECO:0000313" key="17">
    <source>
        <dbReference type="Proteomes" id="UP000051213"/>
    </source>
</evidence>
<dbReference type="AlphaFoldDB" id="A0A0R2U2A1"/>
<evidence type="ECO:0000256" key="7">
    <source>
        <dbReference type="ARBA" id="ARBA00022842"/>
    </source>
</evidence>
<dbReference type="GO" id="GO:0005829">
    <property type="term" value="C:cytosol"/>
    <property type="evidence" value="ECO:0007669"/>
    <property type="project" value="TreeGrafter"/>
</dbReference>
<dbReference type="InterPro" id="IPR015797">
    <property type="entry name" value="NUDIX_hydrolase-like_dom_sf"/>
</dbReference>
<dbReference type="SUPFAM" id="SSF55811">
    <property type="entry name" value="Nudix"/>
    <property type="match status" value="1"/>
</dbReference>
<dbReference type="PROSITE" id="PS00893">
    <property type="entry name" value="NUDIX_BOX"/>
    <property type="match status" value="1"/>
</dbReference>
<evidence type="ECO:0000256" key="9">
    <source>
        <dbReference type="ARBA" id="ARBA00030162"/>
    </source>
</evidence>
<dbReference type="GO" id="GO:0019693">
    <property type="term" value="P:ribose phosphate metabolic process"/>
    <property type="evidence" value="ECO:0007669"/>
    <property type="project" value="TreeGrafter"/>
</dbReference>
<evidence type="ECO:0000256" key="5">
    <source>
        <dbReference type="ARBA" id="ARBA00022723"/>
    </source>
</evidence>
<evidence type="ECO:0000256" key="8">
    <source>
        <dbReference type="ARBA" id="ARBA00025164"/>
    </source>
</evidence>
<keyword evidence="5 13" id="KW-0479">Metal-binding</keyword>
<comment type="function">
    <text evidence="8">Acts on ADP-mannose and ADP-glucose as well as ADP-ribose. Prevents glycogen biosynthesis. The reaction catalyzed by this enzyme is a limiting step of the gluconeogenic process.</text>
</comment>
<protein>
    <recommendedName>
        <fullName evidence="4">ADP-ribose pyrophosphatase</fullName>
        <ecNumber evidence="3">3.6.1.13</ecNumber>
    </recommendedName>
    <alternativeName>
        <fullName evidence="9">ADP-ribose diphosphatase</fullName>
    </alternativeName>
    <alternativeName>
        <fullName evidence="11">ADP-ribose phosphohydrolase</fullName>
    </alternativeName>
    <alternativeName>
        <fullName evidence="10">Adenosine diphosphoribose pyrophosphatase</fullName>
    </alternativeName>
</protein>
<evidence type="ECO:0000256" key="1">
    <source>
        <dbReference type="ARBA" id="ARBA00001946"/>
    </source>
</evidence>
<dbReference type="GO" id="GO:0006753">
    <property type="term" value="P:nucleoside phosphate metabolic process"/>
    <property type="evidence" value="ECO:0007669"/>
    <property type="project" value="TreeGrafter"/>
</dbReference>
<evidence type="ECO:0000256" key="11">
    <source>
        <dbReference type="ARBA" id="ARBA00033056"/>
    </source>
</evidence>
<dbReference type="GO" id="GO:0046872">
    <property type="term" value="F:metal ion binding"/>
    <property type="evidence" value="ECO:0007669"/>
    <property type="project" value="UniProtKB-KW"/>
</dbReference>
<comment type="catalytic activity">
    <reaction evidence="12">
        <text>ADP-D-ribose + H2O = D-ribose 5-phosphate + AMP + 2 H(+)</text>
        <dbReference type="Rhea" id="RHEA:10412"/>
        <dbReference type="ChEBI" id="CHEBI:15377"/>
        <dbReference type="ChEBI" id="CHEBI:15378"/>
        <dbReference type="ChEBI" id="CHEBI:57967"/>
        <dbReference type="ChEBI" id="CHEBI:78346"/>
        <dbReference type="ChEBI" id="CHEBI:456215"/>
        <dbReference type="EC" id="3.6.1.13"/>
    </reaction>
</comment>
<evidence type="ECO:0000256" key="4">
    <source>
        <dbReference type="ARBA" id="ARBA00013297"/>
    </source>
</evidence>
<evidence type="ECO:0000256" key="6">
    <source>
        <dbReference type="ARBA" id="ARBA00022801"/>
    </source>
</evidence>
<dbReference type="Proteomes" id="UP000051213">
    <property type="component" value="Unassembled WGS sequence"/>
</dbReference>
<comment type="caution">
    <text evidence="16">The sequence shown here is derived from an EMBL/GenBank/DDBJ whole genome shotgun (WGS) entry which is preliminary data.</text>
</comment>
<proteinExistence type="inferred from homology"/>
<keyword evidence="6 16" id="KW-0378">Hydrolase</keyword>
<dbReference type="EMBL" id="LICA01000486">
    <property type="protein sequence ID" value="KRO91504.1"/>
    <property type="molecule type" value="Genomic_DNA"/>
</dbReference>
<dbReference type="InterPro" id="IPR000086">
    <property type="entry name" value="NUDIX_hydrolase_dom"/>
</dbReference>
<feature type="short sequence motif" description="Nudix box" evidence="14">
    <location>
        <begin position="93"/>
        <end position="115"/>
    </location>
</feature>